<sequence length="331" mass="37231">MMPGVVSRDPSLLLKCQDFLLHPTVRTLSLAQRVDFLEKKGLSPEEITQCLKSIEQRNGLSRLAQRTAKDLATHVDISRLRTLKLAVNSPLQLLQYVVKKYGIVMLLLMLLGYGYVQFRQSTMDQLLLQRQGEKTRRSKRLHARVEALLDVVKHQQMQYKQAAELLRARVTKVLVSEETTINMATMLKTNSSVTQLSRGLELQALQSELLDLKSAVVDTYLHPPGARKSLVKKEILMLLQPALLDKGVQVVQATTDTRHCVESFETGGALCTAVKKACQTVVEPHKKAYKKQSEARDQTSMSIEEITALFQRGQVEEELSTAGSYRLLFAT</sequence>
<protein>
    <recommendedName>
        <fullName evidence="1">Peroxisome membrane anchor protein Pex14p N-terminal domain-containing protein</fullName>
    </recommendedName>
</protein>
<accession>A0ABN8D934</accession>
<dbReference type="Pfam" id="PF04695">
    <property type="entry name" value="Pex14_N"/>
    <property type="match status" value="1"/>
</dbReference>
<dbReference type="Proteomes" id="UP001158986">
    <property type="component" value="Unassembled WGS sequence"/>
</dbReference>
<organism evidence="2 3">
    <name type="scientific">Peronospora belbahrii</name>
    <dbReference type="NCBI Taxonomy" id="622444"/>
    <lineage>
        <taxon>Eukaryota</taxon>
        <taxon>Sar</taxon>
        <taxon>Stramenopiles</taxon>
        <taxon>Oomycota</taxon>
        <taxon>Peronosporomycetes</taxon>
        <taxon>Peronosporales</taxon>
        <taxon>Peronosporaceae</taxon>
        <taxon>Peronospora</taxon>
    </lineage>
</organism>
<dbReference type="Gene3D" id="1.10.10.10">
    <property type="entry name" value="Winged helix-like DNA-binding domain superfamily/Winged helix DNA-binding domain"/>
    <property type="match status" value="1"/>
</dbReference>
<reference evidence="2 3" key="1">
    <citation type="submission" date="2021-11" db="EMBL/GenBank/DDBJ databases">
        <authorList>
            <person name="Islam A."/>
            <person name="Islam S."/>
            <person name="Flora M.S."/>
            <person name="Rahman M."/>
            <person name="Ziaur R.M."/>
            <person name="Epstein J.H."/>
            <person name="Hassan M."/>
            <person name="Klassen M."/>
            <person name="Woodard K."/>
            <person name="Webb A."/>
            <person name="Webby R.J."/>
            <person name="El Zowalaty M.E."/>
        </authorList>
    </citation>
    <scope>NUCLEOTIDE SEQUENCE [LARGE SCALE GENOMIC DNA]</scope>
    <source>
        <strain evidence="2">Pbs1</strain>
    </source>
</reference>
<dbReference type="EMBL" id="CAKLCB010000382">
    <property type="protein sequence ID" value="CAH0521689.1"/>
    <property type="molecule type" value="Genomic_DNA"/>
</dbReference>
<evidence type="ECO:0000313" key="2">
    <source>
        <dbReference type="EMBL" id="CAH0521689.1"/>
    </source>
</evidence>
<name>A0ABN8D934_9STRA</name>
<dbReference type="InterPro" id="IPR006785">
    <property type="entry name" value="Pex14_N"/>
</dbReference>
<feature type="domain" description="Peroxisome membrane anchor protein Pex14p N-terminal" evidence="1">
    <location>
        <begin position="12"/>
        <end position="52"/>
    </location>
</feature>
<evidence type="ECO:0000313" key="3">
    <source>
        <dbReference type="Proteomes" id="UP001158986"/>
    </source>
</evidence>
<proteinExistence type="predicted"/>
<keyword evidence="3" id="KW-1185">Reference proteome</keyword>
<comment type="caution">
    <text evidence="2">The sequence shown here is derived from an EMBL/GenBank/DDBJ whole genome shotgun (WGS) entry which is preliminary data.</text>
</comment>
<evidence type="ECO:0000259" key="1">
    <source>
        <dbReference type="Pfam" id="PF04695"/>
    </source>
</evidence>
<dbReference type="InterPro" id="IPR036388">
    <property type="entry name" value="WH-like_DNA-bd_sf"/>
</dbReference>
<gene>
    <name evidence="2" type="ORF">PBS001_LOCUS8132</name>
</gene>